<reference evidence="10 13" key="1">
    <citation type="submission" date="2015-10" db="EMBL/GenBank/DDBJ databases">
        <title>Tn-seq of a polymicrobial infection.</title>
        <authorList>
            <person name="Stacy A."/>
            <person name="Rumbaugh K.P."/>
            <person name="Whiteley M."/>
        </authorList>
    </citation>
    <scope>NUCLEOTIDE SEQUENCE [LARGE SCALE GENOMIC DNA]</scope>
    <source>
        <strain evidence="10 13">624</strain>
    </source>
</reference>
<dbReference type="SUPFAM" id="SSF52540">
    <property type="entry name" value="P-loop containing nucleoside triphosphate hydrolases"/>
    <property type="match status" value="1"/>
</dbReference>
<dbReference type="GO" id="GO:0005886">
    <property type="term" value="C:plasma membrane"/>
    <property type="evidence" value="ECO:0007669"/>
    <property type="project" value="UniProtKB-SubCell"/>
</dbReference>
<dbReference type="AlphaFoldDB" id="A0A5D0EIX9"/>
<dbReference type="Pfam" id="PF00005">
    <property type="entry name" value="ABC_tran"/>
    <property type="match status" value="1"/>
</dbReference>
<evidence type="ECO:0000313" key="10">
    <source>
        <dbReference type="EMBL" id="AMQ94904.1"/>
    </source>
</evidence>
<keyword evidence="8" id="KW-0472">Membrane</keyword>
<dbReference type="RefSeq" id="WP_005542338.1">
    <property type="nucleotide sequence ID" value="NZ_CP012959.1"/>
</dbReference>
<keyword evidence="14" id="KW-1185">Reference proteome</keyword>
<evidence type="ECO:0000256" key="4">
    <source>
        <dbReference type="ARBA" id="ARBA00022475"/>
    </source>
</evidence>
<feature type="domain" description="ABC transporter" evidence="9">
    <location>
        <begin position="4"/>
        <end position="249"/>
    </location>
</feature>
<evidence type="ECO:0000256" key="2">
    <source>
        <dbReference type="ARBA" id="ARBA00005417"/>
    </source>
</evidence>
<evidence type="ECO:0000259" key="9">
    <source>
        <dbReference type="PROSITE" id="PS50893"/>
    </source>
</evidence>
<evidence type="ECO:0000313" key="11">
    <source>
        <dbReference type="EMBL" id="PHO21723.1"/>
    </source>
</evidence>
<evidence type="ECO:0000313" key="12">
    <source>
        <dbReference type="EMBL" id="TYA38781.1"/>
    </source>
</evidence>
<dbReference type="InterPro" id="IPR050319">
    <property type="entry name" value="ABC_transp_ATP-bind"/>
</dbReference>
<keyword evidence="7 12" id="KW-0067">ATP-binding</keyword>
<protein>
    <submittedName>
        <fullName evidence="10 12">ABC transporter ATP-binding protein</fullName>
    </submittedName>
</protein>
<proteinExistence type="inferred from homology"/>
<evidence type="ECO:0000313" key="13">
    <source>
        <dbReference type="Proteomes" id="UP000072236"/>
    </source>
</evidence>
<keyword evidence="5" id="KW-0997">Cell inner membrane</keyword>
<dbReference type="CDD" id="cd03257">
    <property type="entry name" value="ABC_NikE_OppD_transporters"/>
    <property type="match status" value="1"/>
</dbReference>
<dbReference type="InterPro" id="IPR003593">
    <property type="entry name" value="AAA+_ATPase"/>
</dbReference>
<dbReference type="EMBL" id="VSED01000017">
    <property type="protein sequence ID" value="TYA38781.1"/>
    <property type="molecule type" value="Genomic_DNA"/>
</dbReference>
<evidence type="ECO:0000313" key="15">
    <source>
        <dbReference type="Proteomes" id="UP000323012"/>
    </source>
</evidence>
<dbReference type="Gene3D" id="3.40.50.300">
    <property type="entry name" value="P-loop containing nucleotide triphosphate hydrolases"/>
    <property type="match status" value="1"/>
</dbReference>
<dbReference type="PROSITE" id="PS50893">
    <property type="entry name" value="ABC_TRANSPORTER_2"/>
    <property type="match status" value="1"/>
</dbReference>
<dbReference type="Proteomes" id="UP000072236">
    <property type="component" value="Chromosome"/>
</dbReference>
<reference evidence="12 15" key="3">
    <citation type="submission" date="2019-08" db="EMBL/GenBank/DDBJ databases">
        <title>Whole genome sequencing of Aggregatibacter actinomycetemcomitans cultured from blood stream infections in Denmark reveals a novel phylogenetic lineage expressing serotype a membrane O polysaccharide.</title>
        <authorList>
            <person name="Nedergaard S."/>
            <person name="Kobel C.M."/>
            <person name="Nielsen M.B."/>
            <person name="Moeller R.T."/>
            <person name="Jensen A.B."/>
            <person name="Noerskov-Lauritsen N."/>
        </authorList>
    </citation>
    <scope>NUCLEOTIDE SEQUENCE [LARGE SCALE GENOMIC DNA]</scope>
    <source>
        <strain evidence="12 15">PN_563</strain>
    </source>
</reference>
<accession>A0A5D0EIX9</accession>
<dbReference type="SMART" id="SM00382">
    <property type="entry name" value="AAA"/>
    <property type="match status" value="1"/>
</dbReference>
<dbReference type="GO" id="GO:0055085">
    <property type="term" value="P:transmembrane transport"/>
    <property type="evidence" value="ECO:0007669"/>
    <property type="project" value="UniProtKB-ARBA"/>
</dbReference>
<dbReference type="EMBL" id="PCGW01000001">
    <property type="protein sequence ID" value="PHO21723.1"/>
    <property type="molecule type" value="Genomic_DNA"/>
</dbReference>
<sequence>MPLLQVEDLTKSFKDSFGLFSSRHFHAVEQISFSLETGKTLAIIGRNGSGKSTLAKMIVGITKPTSGNILFKDNPLVFGDYHYRAKHIRMIFQDPNTAFNPRLNVGQVLDAPLLLTTKFDEQQRNQKIFDILKLVGMHPDHTNIKINTLSVSQKQRIALARALILNPEVVIIDDALGSLDATVKTQLTNLVLELQEKLKLAYIYVGQNLGIIKHIADTILVMEDGKMIEYGDTHSLFTAPKTDVTKRLVESHFGKILDDSSWKNEDLANKVR</sequence>
<dbReference type="SMR" id="A0A5D0EIX9"/>
<reference evidence="11 14" key="2">
    <citation type="submission" date="2017-10" db="EMBL/GenBank/DDBJ databases">
        <title>Draft genome sequences of Aggregatibacter actinomycetemcomitans strains 310a and 310b.</title>
        <authorList>
            <person name="May A.C."/>
            <person name="Ohta H."/>
            <person name="Maeda H."/>
            <person name="Kokeguchi S."/>
            <person name="Cugini C."/>
        </authorList>
    </citation>
    <scope>NUCLEOTIDE SEQUENCE [LARGE SCALE GENOMIC DNA]</scope>
    <source>
        <strain evidence="11 14">310b</strain>
    </source>
</reference>
<gene>
    <name evidence="10" type="ORF">ACT75_10450</name>
    <name evidence="11" type="ORF">CQR80_01135</name>
    <name evidence="12" type="ORF">FXB79_07205</name>
</gene>
<evidence type="ECO:0000313" key="14">
    <source>
        <dbReference type="Proteomes" id="UP000226080"/>
    </source>
</evidence>
<dbReference type="KEGG" id="aact:ACT75_10450"/>
<dbReference type="OrthoDB" id="9784450at2"/>
<dbReference type="PANTHER" id="PTHR43776:SF4">
    <property type="entry name" value="PUTRESCINE EXPORT SYSTEM ATP-BINDING PROTEIN SAPF"/>
    <property type="match status" value="1"/>
</dbReference>
<evidence type="ECO:0000256" key="8">
    <source>
        <dbReference type="ARBA" id="ARBA00023136"/>
    </source>
</evidence>
<keyword evidence="4" id="KW-1003">Cell membrane</keyword>
<comment type="similarity">
    <text evidence="2">Belongs to the ABC transporter superfamily.</text>
</comment>
<keyword evidence="6" id="KW-0547">Nucleotide-binding</keyword>
<evidence type="ECO:0000256" key="1">
    <source>
        <dbReference type="ARBA" id="ARBA00004417"/>
    </source>
</evidence>
<evidence type="ECO:0000256" key="3">
    <source>
        <dbReference type="ARBA" id="ARBA00022448"/>
    </source>
</evidence>
<comment type="subcellular location">
    <subcellularLocation>
        <location evidence="1">Cell inner membrane</location>
        <topology evidence="1">Peripheral membrane protein</topology>
    </subcellularLocation>
</comment>
<evidence type="ECO:0000256" key="5">
    <source>
        <dbReference type="ARBA" id="ARBA00022519"/>
    </source>
</evidence>
<dbReference type="InterPro" id="IPR003439">
    <property type="entry name" value="ABC_transporter-like_ATP-bd"/>
</dbReference>
<keyword evidence="3" id="KW-0813">Transport</keyword>
<organism evidence="12 15">
    <name type="scientific">Aggregatibacter actinomycetemcomitans</name>
    <name type="common">Actinobacillus actinomycetemcomitans</name>
    <name type="synonym">Haemophilus actinomycetemcomitans</name>
    <dbReference type="NCBI Taxonomy" id="714"/>
    <lineage>
        <taxon>Bacteria</taxon>
        <taxon>Pseudomonadati</taxon>
        <taxon>Pseudomonadota</taxon>
        <taxon>Gammaproteobacteria</taxon>
        <taxon>Pasteurellales</taxon>
        <taxon>Pasteurellaceae</taxon>
        <taxon>Aggregatibacter</taxon>
    </lineage>
</organism>
<evidence type="ECO:0000256" key="6">
    <source>
        <dbReference type="ARBA" id="ARBA00022741"/>
    </source>
</evidence>
<dbReference type="PANTHER" id="PTHR43776">
    <property type="entry name" value="TRANSPORT ATP-BINDING PROTEIN"/>
    <property type="match status" value="1"/>
</dbReference>
<dbReference type="EMBL" id="CP012959">
    <property type="protein sequence ID" value="AMQ94904.1"/>
    <property type="molecule type" value="Genomic_DNA"/>
</dbReference>
<dbReference type="Proteomes" id="UP000226080">
    <property type="component" value="Unassembled WGS sequence"/>
</dbReference>
<dbReference type="GO" id="GO:0005524">
    <property type="term" value="F:ATP binding"/>
    <property type="evidence" value="ECO:0007669"/>
    <property type="project" value="UniProtKB-KW"/>
</dbReference>
<dbReference type="GO" id="GO:0016887">
    <property type="term" value="F:ATP hydrolysis activity"/>
    <property type="evidence" value="ECO:0007669"/>
    <property type="project" value="InterPro"/>
</dbReference>
<evidence type="ECO:0000256" key="7">
    <source>
        <dbReference type="ARBA" id="ARBA00022840"/>
    </source>
</evidence>
<dbReference type="InterPro" id="IPR027417">
    <property type="entry name" value="P-loop_NTPase"/>
</dbReference>
<name>A0A5D0EIX9_AGGAC</name>
<dbReference type="Proteomes" id="UP000323012">
    <property type="component" value="Unassembled WGS sequence"/>
</dbReference>